<accession>A0A843WN51</accession>
<name>A0A843WN51_COLES</name>
<sequence length="60" mass="6677">MSVRADRSRRQALSLSDRDKRSVATALVNAAYRAIAFTGSAPEPDRVLLCLGLRSRNIRF</sequence>
<reference evidence="1" key="1">
    <citation type="submission" date="2017-07" db="EMBL/GenBank/DDBJ databases">
        <title>Taro Niue Genome Assembly and Annotation.</title>
        <authorList>
            <person name="Atibalentja N."/>
            <person name="Keating K."/>
            <person name="Fields C.J."/>
        </authorList>
    </citation>
    <scope>NUCLEOTIDE SEQUENCE</scope>
    <source>
        <strain evidence="1">Niue_2</strain>
        <tissue evidence="1">Leaf</tissue>
    </source>
</reference>
<protein>
    <submittedName>
        <fullName evidence="1">Uncharacterized protein</fullName>
    </submittedName>
</protein>
<dbReference type="AlphaFoldDB" id="A0A843WN51"/>
<dbReference type="Proteomes" id="UP000652761">
    <property type="component" value="Unassembled WGS sequence"/>
</dbReference>
<gene>
    <name evidence="1" type="ORF">Taro_036926</name>
</gene>
<evidence type="ECO:0000313" key="1">
    <source>
        <dbReference type="EMBL" id="MQM04130.1"/>
    </source>
</evidence>
<dbReference type="EMBL" id="NMUH01003161">
    <property type="protein sequence ID" value="MQM04130.1"/>
    <property type="molecule type" value="Genomic_DNA"/>
</dbReference>
<organism evidence="1 2">
    <name type="scientific">Colocasia esculenta</name>
    <name type="common">Wild taro</name>
    <name type="synonym">Arum esculentum</name>
    <dbReference type="NCBI Taxonomy" id="4460"/>
    <lineage>
        <taxon>Eukaryota</taxon>
        <taxon>Viridiplantae</taxon>
        <taxon>Streptophyta</taxon>
        <taxon>Embryophyta</taxon>
        <taxon>Tracheophyta</taxon>
        <taxon>Spermatophyta</taxon>
        <taxon>Magnoliopsida</taxon>
        <taxon>Liliopsida</taxon>
        <taxon>Araceae</taxon>
        <taxon>Aroideae</taxon>
        <taxon>Colocasieae</taxon>
        <taxon>Colocasia</taxon>
    </lineage>
</organism>
<comment type="caution">
    <text evidence="1">The sequence shown here is derived from an EMBL/GenBank/DDBJ whole genome shotgun (WGS) entry which is preliminary data.</text>
</comment>
<proteinExistence type="predicted"/>
<keyword evidence="2" id="KW-1185">Reference proteome</keyword>
<evidence type="ECO:0000313" key="2">
    <source>
        <dbReference type="Proteomes" id="UP000652761"/>
    </source>
</evidence>